<name>A0A067RCA7_ZOONE</name>
<keyword evidence="2" id="KW-1185">Reference proteome</keyword>
<gene>
    <name evidence="1" type="ORF">L798_04778</name>
</gene>
<evidence type="ECO:0000313" key="2">
    <source>
        <dbReference type="Proteomes" id="UP000027135"/>
    </source>
</evidence>
<evidence type="ECO:0000313" key="1">
    <source>
        <dbReference type="EMBL" id="KDR20479.1"/>
    </source>
</evidence>
<dbReference type="AlphaFoldDB" id="A0A067RCA7"/>
<reference evidence="1 2" key="1">
    <citation type="journal article" date="2014" name="Nat. Commun.">
        <title>Molecular traces of alternative social organization in a termite genome.</title>
        <authorList>
            <person name="Terrapon N."/>
            <person name="Li C."/>
            <person name="Robertson H.M."/>
            <person name="Ji L."/>
            <person name="Meng X."/>
            <person name="Booth W."/>
            <person name="Chen Z."/>
            <person name="Childers C.P."/>
            <person name="Glastad K.M."/>
            <person name="Gokhale K."/>
            <person name="Gowin J."/>
            <person name="Gronenberg W."/>
            <person name="Hermansen R.A."/>
            <person name="Hu H."/>
            <person name="Hunt B.G."/>
            <person name="Huylmans A.K."/>
            <person name="Khalil S.M."/>
            <person name="Mitchell R.D."/>
            <person name="Munoz-Torres M.C."/>
            <person name="Mustard J.A."/>
            <person name="Pan H."/>
            <person name="Reese J.T."/>
            <person name="Scharf M.E."/>
            <person name="Sun F."/>
            <person name="Vogel H."/>
            <person name="Xiao J."/>
            <person name="Yang W."/>
            <person name="Yang Z."/>
            <person name="Yang Z."/>
            <person name="Zhou J."/>
            <person name="Zhu J."/>
            <person name="Brent C.S."/>
            <person name="Elsik C.G."/>
            <person name="Goodisman M.A."/>
            <person name="Liberles D.A."/>
            <person name="Roe R.M."/>
            <person name="Vargo E.L."/>
            <person name="Vilcinskas A."/>
            <person name="Wang J."/>
            <person name="Bornberg-Bauer E."/>
            <person name="Korb J."/>
            <person name="Zhang G."/>
            <person name="Liebig J."/>
        </authorList>
    </citation>
    <scope>NUCLEOTIDE SEQUENCE [LARGE SCALE GENOMIC DNA]</scope>
    <source>
        <tissue evidence="1">Whole organism</tissue>
    </source>
</reference>
<dbReference type="Proteomes" id="UP000027135">
    <property type="component" value="Unassembled WGS sequence"/>
</dbReference>
<sequence>MCTNTRFAPLPAMYFLSKKFQPCPLKLSERLTRKAAFEKFGRFPPHLVCVGPQGRGEGNLEASPVSDWTVQSVTASDPARFWVCWCYGTNICRLFDRYYP</sequence>
<organism evidence="1 2">
    <name type="scientific">Zootermopsis nevadensis</name>
    <name type="common">Dampwood termite</name>
    <dbReference type="NCBI Taxonomy" id="136037"/>
    <lineage>
        <taxon>Eukaryota</taxon>
        <taxon>Metazoa</taxon>
        <taxon>Ecdysozoa</taxon>
        <taxon>Arthropoda</taxon>
        <taxon>Hexapoda</taxon>
        <taxon>Insecta</taxon>
        <taxon>Pterygota</taxon>
        <taxon>Neoptera</taxon>
        <taxon>Polyneoptera</taxon>
        <taxon>Dictyoptera</taxon>
        <taxon>Blattodea</taxon>
        <taxon>Blattoidea</taxon>
        <taxon>Termitoidae</taxon>
        <taxon>Termopsidae</taxon>
        <taxon>Zootermopsis</taxon>
    </lineage>
</organism>
<dbReference type="InParanoid" id="A0A067RCA7"/>
<dbReference type="EMBL" id="KK852602">
    <property type="protein sequence ID" value="KDR20479.1"/>
    <property type="molecule type" value="Genomic_DNA"/>
</dbReference>
<accession>A0A067RCA7</accession>
<protein>
    <submittedName>
        <fullName evidence="1">Uncharacterized protein</fullName>
    </submittedName>
</protein>
<proteinExistence type="predicted"/>